<sequence precursor="true">MKRLMLIGITVAALAGVAAAAPVSVEIATEPGLNVTAPQKWLQLFAEIGQTGVRIRGMRAGERPRLEELGGSRRVVGVLTRRGDLLLPGGKFRQRDRAALADYFDRVAKDGAEGVEAPRGRFDLTEKQFRTAYDALSEPLGFATKDQPPRAVVERVRDRLPIALEIDRAAERTLNNAGPLAEDLEPLTVGAALAVMLARDGLALTPEHPRGGEVRLRVAVAGDVADSWPVGYDPPASPRETAPVLFEFLSVEVEGFTLTEALDAITPRLGGLPVYWDHASIAEAGVDPASTQVRFERKRTYYKRLIDKLVFQARLKSRLRVDEAGTAFLWIGR</sequence>
<feature type="chain" id="PRO_5022880265" evidence="1">
    <location>
        <begin position="21"/>
        <end position="333"/>
    </location>
</feature>
<reference evidence="2 3" key="1">
    <citation type="submission" date="2019-02" db="EMBL/GenBank/DDBJ databases">
        <title>Deep-cultivation of Planctomycetes and their phenomic and genomic characterization uncovers novel biology.</title>
        <authorList>
            <person name="Wiegand S."/>
            <person name="Jogler M."/>
            <person name="Boedeker C."/>
            <person name="Pinto D."/>
            <person name="Vollmers J."/>
            <person name="Rivas-Marin E."/>
            <person name="Kohn T."/>
            <person name="Peeters S.H."/>
            <person name="Heuer A."/>
            <person name="Rast P."/>
            <person name="Oberbeckmann S."/>
            <person name="Bunk B."/>
            <person name="Jeske O."/>
            <person name="Meyerdierks A."/>
            <person name="Storesund J.E."/>
            <person name="Kallscheuer N."/>
            <person name="Luecker S."/>
            <person name="Lage O.M."/>
            <person name="Pohl T."/>
            <person name="Merkel B.J."/>
            <person name="Hornburger P."/>
            <person name="Mueller R.-W."/>
            <person name="Bruemmer F."/>
            <person name="Labrenz M."/>
            <person name="Spormann A.M."/>
            <person name="Op Den Camp H."/>
            <person name="Overmann J."/>
            <person name="Amann R."/>
            <person name="Jetten M.S.M."/>
            <person name="Mascher T."/>
            <person name="Medema M.H."/>
            <person name="Devos D.P."/>
            <person name="Kaster A.-K."/>
            <person name="Ovreas L."/>
            <person name="Rohde M."/>
            <person name="Galperin M.Y."/>
            <person name="Jogler C."/>
        </authorList>
    </citation>
    <scope>NUCLEOTIDE SEQUENCE [LARGE SCALE GENOMIC DNA]</scope>
    <source>
        <strain evidence="2 3">Mal64</strain>
    </source>
</reference>
<evidence type="ECO:0000313" key="2">
    <source>
        <dbReference type="EMBL" id="TWT90909.1"/>
    </source>
</evidence>
<dbReference type="AlphaFoldDB" id="A0A5C5ZU03"/>
<gene>
    <name evidence="2" type="ORF">Mal64_13080</name>
</gene>
<feature type="signal peptide" evidence="1">
    <location>
        <begin position="1"/>
        <end position="20"/>
    </location>
</feature>
<comment type="caution">
    <text evidence="2">The sequence shown here is derived from an EMBL/GenBank/DDBJ whole genome shotgun (WGS) entry which is preliminary data.</text>
</comment>
<protein>
    <submittedName>
        <fullName evidence="2">Uncharacterized protein</fullName>
    </submittedName>
</protein>
<dbReference type="Proteomes" id="UP000315440">
    <property type="component" value="Unassembled WGS sequence"/>
</dbReference>
<keyword evidence="3" id="KW-1185">Reference proteome</keyword>
<dbReference type="EMBL" id="SJPQ01000001">
    <property type="protein sequence ID" value="TWT90909.1"/>
    <property type="molecule type" value="Genomic_DNA"/>
</dbReference>
<name>A0A5C5ZU03_9BACT</name>
<proteinExistence type="predicted"/>
<keyword evidence="1" id="KW-0732">Signal</keyword>
<evidence type="ECO:0000256" key="1">
    <source>
        <dbReference type="SAM" id="SignalP"/>
    </source>
</evidence>
<evidence type="ECO:0000313" key="3">
    <source>
        <dbReference type="Proteomes" id="UP000315440"/>
    </source>
</evidence>
<organism evidence="2 3">
    <name type="scientific">Pseudobythopirellula maris</name>
    <dbReference type="NCBI Taxonomy" id="2527991"/>
    <lineage>
        <taxon>Bacteria</taxon>
        <taxon>Pseudomonadati</taxon>
        <taxon>Planctomycetota</taxon>
        <taxon>Planctomycetia</taxon>
        <taxon>Pirellulales</taxon>
        <taxon>Lacipirellulaceae</taxon>
        <taxon>Pseudobythopirellula</taxon>
    </lineage>
</organism>
<accession>A0A5C5ZU03</accession>